<dbReference type="AlphaFoldDB" id="L0DA11"/>
<gene>
    <name evidence="8" type="ordered locus">Sinac_1072</name>
</gene>
<dbReference type="GO" id="GO:0004368">
    <property type="term" value="F:glycerol-3-phosphate dehydrogenase (quinone) activity"/>
    <property type="evidence" value="ECO:0007669"/>
    <property type="project" value="UniProtKB-EC"/>
</dbReference>
<evidence type="ECO:0000259" key="7">
    <source>
        <dbReference type="Pfam" id="PF01266"/>
    </source>
</evidence>
<dbReference type="PANTHER" id="PTHR11985">
    <property type="entry name" value="GLYCEROL-3-PHOSPHATE DEHYDROGENASE"/>
    <property type="match status" value="1"/>
</dbReference>
<dbReference type="Gene3D" id="1.10.8.870">
    <property type="entry name" value="Alpha-glycerophosphate oxidase, cap domain"/>
    <property type="match status" value="1"/>
</dbReference>
<dbReference type="HOGENOM" id="CLU_015740_5_1_0"/>
<dbReference type="PRINTS" id="PR01001">
    <property type="entry name" value="FADG3PDH"/>
</dbReference>
<dbReference type="InterPro" id="IPR036188">
    <property type="entry name" value="FAD/NAD-bd_sf"/>
</dbReference>
<evidence type="ECO:0000313" key="9">
    <source>
        <dbReference type="Proteomes" id="UP000010798"/>
    </source>
</evidence>
<keyword evidence="9" id="KW-1185">Reference proteome</keyword>
<accession>L0DA11</accession>
<dbReference type="STRING" id="886293.Sinac_1072"/>
<dbReference type="KEGG" id="saci:Sinac_1072"/>
<dbReference type="SUPFAM" id="SSF51905">
    <property type="entry name" value="FAD/NAD(P)-binding domain"/>
    <property type="match status" value="1"/>
</dbReference>
<comment type="cofactor">
    <cofactor evidence="1 6">
        <name>FAD</name>
        <dbReference type="ChEBI" id="CHEBI:57692"/>
    </cofactor>
</comment>
<evidence type="ECO:0000256" key="5">
    <source>
        <dbReference type="ARBA" id="ARBA00023002"/>
    </source>
</evidence>
<evidence type="ECO:0000256" key="2">
    <source>
        <dbReference type="ARBA" id="ARBA00007330"/>
    </source>
</evidence>
<dbReference type="Pfam" id="PF01266">
    <property type="entry name" value="DAO"/>
    <property type="match status" value="1"/>
</dbReference>
<dbReference type="eggNOG" id="COG0578">
    <property type="taxonomic scope" value="Bacteria"/>
</dbReference>
<dbReference type="PANTHER" id="PTHR11985:SF35">
    <property type="entry name" value="ANAEROBIC GLYCEROL-3-PHOSPHATE DEHYDROGENASE SUBUNIT A"/>
    <property type="match status" value="1"/>
</dbReference>
<sequence>MNPSGISRNEQMKVLANEPFDVLIIGGGIVGSGIARDAALRGLRTLLVEQADFASGTSSRSSRLLHGGLRYLAQGRIGLVREASLEKMRLSKIAAHLCQPLPFLFPVWKGAGWPLWMLSIGVKVYDLLCGGNNLGKSRTYRPTELLKHLPGLRREGLKGGTSHYDALTNDARLVIDTLRSAEAAGASLRNYTSFVSGTATNGTWTCTVRDQLEGNTVEVQARAVVNAAGAWSAKIPHSTVRLRLTKGVHVVIDHARLPVSEAVVLPEGDRILFVIPWGERIILGTTDTEYQGDPAAVRTDAEDIDYILGVVNRAFPAARITVDDVISTWAGVRPLVAPRHEKEGAPSDVSRNHEIRMGEPGWFDVAGGKLTTYRLMAEQTIDQVGRHLGARLPRSRTAELPLTAGPSSGVLPPPVEQNVVMETCRQEWVVHLDDLLLRRTSWHFYHANQGEIAEKAAHWMAEVLGWNPERIELELKRYQDAADHPPRFDVAAKPHRAAGG</sequence>
<keyword evidence="4" id="KW-0274">FAD</keyword>
<dbReference type="InterPro" id="IPR006076">
    <property type="entry name" value="FAD-dep_OxRdtase"/>
</dbReference>
<keyword evidence="3 6" id="KW-0285">Flavoprotein</keyword>
<dbReference type="GO" id="GO:0009331">
    <property type="term" value="C:glycerol-3-phosphate dehydrogenase (FAD) complex"/>
    <property type="evidence" value="ECO:0007669"/>
    <property type="project" value="UniProtKB-UniRule"/>
</dbReference>
<dbReference type="EC" id="1.1.5.3" evidence="6"/>
<organism evidence="8 9">
    <name type="scientific">Singulisphaera acidiphila (strain ATCC BAA-1392 / DSM 18658 / VKM B-2454 / MOB10)</name>
    <dbReference type="NCBI Taxonomy" id="886293"/>
    <lineage>
        <taxon>Bacteria</taxon>
        <taxon>Pseudomonadati</taxon>
        <taxon>Planctomycetota</taxon>
        <taxon>Planctomycetia</taxon>
        <taxon>Isosphaerales</taxon>
        <taxon>Isosphaeraceae</taxon>
        <taxon>Singulisphaera</taxon>
    </lineage>
</organism>
<comment type="catalytic activity">
    <reaction evidence="6">
        <text>a quinone + sn-glycerol 3-phosphate = dihydroxyacetone phosphate + a quinol</text>
        <dbReference type="Rhea" id="RHEA:18977"/>
        <dbReference type="ChEBI" id="CHEBI:24646"/>
        <dbReference type="ChEBI" id="CHEBI:57597"/>
        <dbReference type="ChEBI" id="CHEBI:57642"/>
        <dbReference type="ChEBI" id="CHEBI:132124"/>
        <dbReference type="EC" id="1.1.5.3"/>
    </reaction>
</comment>
<dbReference type="EMBL" id="CP003364">
    <property type="protein sequence ID" value="AGA25471.1"/>
    <property type="molecule type" value="Genomic_DNA"/>
</dbReference>
<dbReference type="GO" id="GO:0046168">
    <property type="term" value="P:glycerol-3-phosphate catabolic process"/>
    <property type="evidence" value="ECO:0007669"/>
    <property type="project" value="TreeGrafter"/>
</dbReference>
<dbReference type="PROSITE" id="PS00978">
    <property type="entry name" value="FAD_G3PDH_2"/>
    <property type="match status" value="1"/>
</dbReference>
<keyword evidence="5 6" id="KW-0560">Oxidoreductase</keyword>
<evidence type="ECO:0000256" key="1">
    <source>
        <dbReference type="ARBA" id="ARBA00001974"/>
    </source>
</evidence>
<evidence type="ECO:0000313" key="8">
    <source>
        <dbReference type="EMBL" id="AGA25471.1"/>
    </source>
</evidence>
<dbReference type="RefSeq" id="WP_015244648.1">
    <property type="nucleotide sequence ID" value="NC_019892.1"/>
</dbReference>
<name>L0DA11_SINAD</name>
<dbReference type="InterPro" id="IPR000447">
    <property type="entry name" value="G3P_DH_FAD-dep"/>
</dbReference>
<protein>
    <recommendedName>
        <fullName evidence="6">Glycerol-3-phosphate dehydrogenase</fullName>
        <ecNumber evidence="6">1.1.5.3</ecNumber>
    </recommendedName>
</protein>
<proteinExistence type="inferred from homology"/>
<evidence type="ECO:0000256" key="4">
    <source>
        <dbReference type="ARBA" id="ARBA00022827"/>
    </source>
</evidence>
<dbReference type="Proteomes" id="UP000010798">
    <property type="component" value="Chromosome"/>
</dbReference>
<evidence type="ECO:0000256" key="3">
    <source>
        <dbReference type="ARBA" id="ARBA00022630"/>
    </source>
</evidence>
<dbReference type="Gene3D" id="3.30.9.10">
    <property type="entry name" value="D-Amino Acid Oxidase, subunit A, domain 2"/>
    <property type="match status" value="1"/>
</dbReference>
<dbReference type="InterPro" id="IPR038299">
    <property type="entry name" value="DAO_C_sf"/>
</dbReference>
<dbReference type="PROSITE" id="PS00977">
    <property type="entry name" value="FAD_G3PDH_1"/>
    <property type="match status" value="1"/>
</dbReference>
<evidence type="ECO:0000256" key="6">
    <source>
        <dbReference type="RuleBase" id="RU361217"/>
    </source>
</evidence>
<reference evidence="8 9" key="1">
    <citation type="submission" date="2012-02" db="EMBL/GenBank/DDBJ databases">
        <title>Complete sequence of chromosome of Singulisphaera acidiphila DSM 18658.</title>
        <authorList>
            <consortium name="US DOE Joint Genome Institute (JGI-PGF)"/>
            <person name="Lucas S."/>
            <person name="Copeland A."/>
            <person name="Lapidus A."/>
            <person name="Glavina del Rio T."/>
            <person name="Dalin E."/>
            <person name="Tice H."/>
            <person name="Bruce D."/>
            <person name="Goodwin L."/>
            <person name="Pitluck S."/>
            <person name="Peters L."/>
            <person name="Ovchinnikova G."/>
            <person name="Chertkov O."/>
            <person name="Kyrpides N."/>
            <person name="Mavromatis K."/>
            <person name="Ivanova N."/>
            <person name="Brettin T."/>
            <person name="Detter J.C."/>
            <person name="Han C."/>
            <person name="Larimer F."/>
            <person name="Land M."/>
            <person name="Hauser L."/>
            <person name="Markowitz V."/>
            <person name="Cheng J.-F."/>
            <person name="Hugenholtz P."/>
            <person name="Woyke T."/>
            <person name="Wu D."/>
            <person name="Tindall B."/>
            <person name="Pomrenke H."/>
            <person name="Brambilla E."/>
            <person name="Klenk H.-P."/>
            <person name="Eisen J.A."/>
        </authorList>
    </citation>
    <scope>NUCLEOTIDE SEQUENCE [LARGE SCALE GENOMIC DNA]</scope>
    <source>
        <strain evidence="9">ATCC BAA-1392 / DSM 18658 / VKM B-2454 / MOB10</strain>
    </source>
</reference>
<dbReference type="Gene3D" id="3.50.50.60">
    <property type="entry name" value="FAD/NAD(P)-binding domain"/>
    <property type="match status" value="1"/>
</dbReference>
<dbReference type="OrthoDB" id="9766796at2"/>
<feature type="domain" description="FAD dependent oxidoreductase" evidence="7">
    <location>
        <begin position="21"/>
        <end position="341"/>
    </location>
</feature>
<comment type="similarity">
    <text evidence="2 6">Belongs to the FAD-dependent glycerol-3-phosphate dehydrogenase family.</text>
</comment>